<evidence type="ECO:0000313" key="3">
    <source>
        <dbReference type="Proteomes" id="UP000559027"/>
    </source>
</evidence>
<dbReference type="AlphaFoldDB" id="A0A8H5GF25"/>
<name>A0A8H5GF25_9AGAR</name>
<comment type="caution">
    <text evidence="2">The sequence shown here is derived from an EMBL/GenBank/DDBJ whole genome shotgun (WGS) entry which is preliminary data.</text>
</comment>
<sequence>MSTFSAFRSIAVELLYLNSRPNIQQVLPRLSLGSIDPSRIPNRHFHASHLRRGWVKNSQLVVKGPEAEERKRSKERKKKEIGLKDRDIPYKRVQVSSPQGLSEPRTLQDVLMEVESLNALVPGQEPGDQDQQNKRKALKRYYTQLVANDPVPIVKIVNSYEEFKKQKAAQERSKNNAVHNVRKEVQLTWASSGADVETKLEKMQEDLNKGFKVDLAIMPKKKMLPPRREDMQQRADELVAHFSGTAKEWKERDYTKTTVVIYFQGTSSSMATVVDDGVKKPKKLLVKEQRRQILEEKMRKKQELEARSRDHLEQGHGLSL</sequence>
<dbReference type="GO" id="GO:0006413">
    <property type="term" value="P:translational initiation"/>
    <property type="evidence" value="ECO:0007669"/>
    <property type="project" value="InterPro"/>
</dbReference>
<keyword evidence="3" id="KW-1185">Reference proteome</keyword>
<feature type="region of interest" description="Disordered" evidence="1">
    <location>
        <begin position="64"/>
        <end position="83"/>
    </location>
</feature>
<evidence type="ECO:0008006" key="4">
    <source>
        <dbReference type="Google" id="ProtNLM"/>
    </source>
</evidence>
<dbReference type="OrthoDB" id="21573at2759"/>
<organism evidence="2 3">
    <name type="scientific">Leucocoprinus leucothites</name>
    <dbReference type="NCBI Taxonomy" id="201217"/>
    <lineage>
        <taxon>Eukaryota</taxon>
        <taxon>Fungi</taxon>
        <taxon>Dikarya</taxon>
        <taxon>Basidiomycota</taxon>
        <taxon>Agaricomycotina</taxon>
        <taxon>Agaricomycetes</taxon>
        <taxon>Agaricomycetidae</taxon>
        <taxon>Agaricales</taxon>
        <taxon>Agaricineae</taxon>
        <taxon>Agaricaceae</taxon>
        <taxon>Leucocoprinus</taxon>
    </lineage>
</organism>
<proteinExistence type="predicted"/>
<feature type="compositionally biased region" description="Basic and acidic residues" evidence="1">
    <location>
        <begin position="65"/>
        <end position="83"/>
    </location>
</feature>
<evidence type="ECO:0000256" key="1">
    <source>
        <dbReference type="SAM" id="MobiDB-lite"/>
    </source>
</evidence>
<accession>A0A8H5GF25</accession>
<dbReference type="Gene3D" id="3.30.110.10">
    <property type="entry name" value="Translation initiation factor 3 (IF-3), C-terminal domain"/>
    <property type="match status" value="1"/>
</dbReference>
<protein>
    <recommendedName>
        <fullName evidence="4">Altered inheritance of mitochondria protein 23, mitochondrial</fullName>
    </recommendedName>
</protein>
<dbReference type="InterPro" id="IPR036788">
    <property type="entry name" value="T_IF-3_C_sf"/>
</dbReference>
<feature type="compositionally biased region" description="Basic and acidic residues" evidence="1">
    <location>
        <begin position="297"/>
        <end position="314"/>
    </location>
</feature>
<feature type="region of interest" description="Disordered" evidence="1">
    <location>
        <begin position="297"/>
        <end position="320"/>
    </location>
</feature>
<evidence type="ECO:0000313" key="2">
    <source>
        <dbReference type="EMBL" id="KAF5363781.1"/>
    </source>
</evidence>
<reference evidence="2 3" key="1">
    <citation type="journal article" date="2020" name="ISME J.">
        <title>Uncovering the hidden diversity of litter-decomposition mechanisms in mushroom-forming fungi.</title>
        <authorList>
            <person name="Floudas D."/>
            <person name="Bentzer J."/>
            <person name="Ahren D."/>
            <person name="Johansson T."/>
            <person name="Persson P."/>
            <person name="Tunlid A."/>
        </authorList>
    </citation>
    <scope>NUCLEOTIDE SEQUENCE [LARGE SCALE GENOMIC DNA]</scope>
    <source>
        <strain evidence="2 3">CBS 146.42</strain>
    </source>
</reference>
<dbReference type="Proteomes" id="UP000559027">
    <property type="component" value="Unassembled WGS sequence"/>
</dbReference>
<dbReference type="EMBL" id="JAACJO010000001">
    <property type="protein sequence ID" value="KAF5363781.1"/>
    <property type="molecule type" value="Genomic_DNA"/>
</dbReference>
<gene>
    <name evidence="2" type="ORF">D9756_000888</name>
</gene>
<dbReference type="SUPFAM" id="SSF55200">
    <property type="entry name" value="Translation initiation factor IF3, C-terminal domain"/>
    <property type="match status" value="1"/>
</dbReference>